<dbReference type="Proteomes" id="UP001501423">
    <property type="component" value="Unassembled WGS sequence"/>
</dbReference>
<dbReference type="Gene3D" id="2.40.50.230">
    <property type="entry name" value="Gp5 N-terminal domain"/>
    <property type="match status" value="1"/>
</dbReference>
<dbReference type="InterPro" id="IPR047702">
    <property type="entry name" value="VgrG-rel"/>
</dbReference>
<evidence type="ECO:0000313" key="2">
    <source>
        <dbReference type="EMBL" id="GAA2954097.1"/>
    </source>
</evidence>
<dbReference type="Pfam" id="PF04717">
    <property type="entry name" value="Phage_base_V"/>
    <property type="match status" value="1"/>
</dbReference>
<protein>
    <submittedName>
        <fullName evidence="2">VgrG-related protein</fullName>
    </submittedName>
</protein>
<dbReference type="Gene3D" id="2.30.110.50">
    <property type="match status" value="1"/>
</dbReference>
<dbReference type="SUPFAM" id="SSF69279">
    <property type="entry name" value="Phage tail proteins"/>
    <property type="match status" value="1"/>
</dbReference>
<dbReference type="InterPro" id="IPR006531">
    <property type="entry name" value="Gp5/Vgr_OB"/>
</dbReference>
<sequence>MTTGARDGRSFAADPVVEAPSELPPVWAAQLVSCVVDENVGLPDAAVLTFRDPDHEFLKKTGITIGTPLKVSVMTVTGQARERLFNGEVTALEVDRDRTGSFTVVRAYSRAHRLQRGRKVVAYRNMTASAIVRKVAAGAGLACGTVQAAPVTYKQLSQANVSDWDFLQFLAAESGAQVRVDDKGLLQFTTPRKASGAPAPSTSAAKNPMVLEYGRNLLALRASLSAADGAQQVEVRGWNVTTKKPLVSAPVPSVDSDTVVPGLSPALAARFGKSSKLTVTDTPYRTQAEVKAVAEATAAHVSAGFAELEVVAEGNPLLRAGKPVTLGNVGQAFSGKYTATAVQHILEPDGGYRTTVWVSASPDRSLTGLVTGANAPARGPRIPGLAIGVVTDVREPGLAQNGGVKLKFPWLDDTYTTDWVRTVQWGGKGGGGVVSPEVNDEVLVGFEQGLLDSPYVIGGLYNGVDKPSPHKVKLIDETTGKVNRRSIVSRSGHRMELLDARAPGQSGLRLASADERLEIKVDQRKGTIELTVYAGRGGVQPLTSVLLDKKGITLDARRGNVSVSGRNVEIQGRVGVKIGGRTVDIDGSQNVNIKGRTGVTVDGGLLGVLKAKLIRIN</sequence>
<dbReference type="RefSeq" id="WP_346091127.1">
    <property type="nucleotide sequence ID" value="NZ_BAAAVA010000131.1"/>
</dbReference>
<proteinExistence type="predicted"/>
<accession>A0ABN3XGJ2</accession>
<evidence type="ECO:0000313" key="3">
    <source>
        <dbReference type="Proteomes" id="UP001501423"/>
    </source>
</evidence>
<name>A0ABN3XGJ2_9ACTN</name>
<reference evidence="2 3" key="1">
    <citation type="journal article" date="2019" name="Int. J. Syst. Evol. Microbiol.">
        <title>The Global Catalogue of Microorganisms (GCM) 10K type strain sequencing project: providing services to taxonomists for standard genome sequencing and annotation.</title>
        <authorList>
            <consortium name="The Broad Institute Genomics Platform"/>
            <consortium name="The Broad Institute Genome Sequencing Center for Infectious Disease"/>
            <person name="Wu L."/>
            <person name="Ma J."/>
        </authorList>
    </citation>
    <scope>NUCLEOTIDE SEQUENCE [LARGE SCALE GENOMIC DNA]</scope>
    <source>
        <strain evidence="2 3">JCM 9650</strain>
    </source>
</reference>
<keyword evidence="3" id="KW-1185">Reference proteome</keyword>
<feature type="domain" description="Gp5/Type VI secretion system Vgr protein OB-fold" evidence="1">
    <location>
        <begin position="387"/>
        <end position="461"/>
    </location>
</feature>
<evidence type="ECO:0000259" key="1">
    <source>
        <dbReference type="Pfam" id="PF04717"/>
    </source>
</evidence>
<dbReference type="SUPFAM" id="SSF69255">
    <property type="entry name" value="gp5 N-terminal domain-like"/>
    <property type="match status" value="1"/>
</dbReference>
<dbReference type="InterPro" id="IPR037026">
    <property type="entry name" value="Vgr_OB-fold_dom_sf"/>
</dbReference>
<dbReference type="Pfam" id="PF05954">
    <property type="entry name" value="Phage_GPD"/>
    <property type="match status" value="1"/>
</dbReference>
<dbReference type="EMBL" id="BAAAVA010000131">
    <property type="protein sequence ID" value="GAA2954097.1"/>
    <property type="molecule type" value="Genomic_DNA"/>
</dbReference>
<dbReference type="Gene3D" id="4.10.220.110">
    <property type="match status" value="1"/>
</dbReference>
<organism evidence="2 3">
    <name type="scientific">Streptomyces erythrogriseus</name>
    <dbReference type="NCBI Taxonomy" id="284027"/>
    <lineage>
        <taxon>Bacteria</taxon>
        <taxon>Bacillati</taxon>
        <taxon>Actinomycetota</taxon>
        <taxon>Actinomycetes</taxon>
        <taxon>Kitasatosporales</taxon>
        <taxon>Streptomycetaceae</taxon>
        <taxon>Streptomyces</taxon>
        <taxon>Streptomyces griseoincarnatus group</taxon>
    </lineage>
</organism>
<dbReference type="Gene3D" id="3.55.50.10">
    <property type="entry name" value="Baseplate protein-like domains"/>
    <property type="match status" value="1"/>
</dbReference>
<comment type="caution">
    <text evidence="2">The sequence shown here is derived from an EMBL/GenBank/DDBJ whole genome shotgun (WGS) entry which is preliminary data.</text>
</comment>
<dbReference type="NCBIfam" id="NF033848">
    <property type="entry name" value="VgrG_rel"/>
    <property type="match status" value="1"/>
</dbReference>
<gene>
    <name evidence="2" type="ORF">GCM10010478_62920</name>
</gene>